<dbReference type="PATRIC" id="fig|1544416.3.peg.150"/>
<proteinExistence type="predicted"/>
<dbReference type="Pfam" id="PF05901">
    <property type="entry name" value="Excalibur"/>
    <property type="match status" value="1"/>
</dbReference>
<dbReference type="AlphaFoldDB" id="A0A0Q0Z652"/>
<organism evidence="3 4">
    <name type="scientific">Corynebacterium oculi</name>
    <dbReference type="NCBI Taxonomy" id="1544416"/>
    <lineage>
        <taxon>Bacteria</taxon>
        <taxon>Bacillati</taxon>
        <taxon>Actinomycetota</taxon>
        <taxon>Actinomycetes</taxon>
        <taxon>Mycobacteriales</taxon>
        <taxon>Corynebacteriaceae</taxon>
        <taxon>Corynebacterium</taxon>
    </lineage>
</organism>
<dbReference type="InterPro" id="IPR008613">
    <property type="entry name" value="Excalibur_Ca-bd_domain"/>
</dbReference>
<feature type="compositionally biased region" description="Low complexity" evidence="1">
    <location>
        <begin position="46"/>
        <end position="58"/>
    </location>
</feature>
<protein>
    <submittedName>
        <fullName evidence="3">Excalibur calcium-binding domain protein</fullName>
    </submittedName>
</protein>
<evidence type="ECO:0000313" key="3">
    <source>
        <dbReference type="EMBL" id="KQB85015.1"/>
    </source>
</evidence>
<evidence type="ECO:0000313" key="4">
    <source>
        <dbReference type="Proteomes" id="UP000050517"/>
    </source>
</evidence>
<evidence type="ECO:0000259" key="2">
    <source>
        <dbReference type="SMART" id="SM00894"/>
    </source>
</evidence>
<dbReference type="EMBL" id="LKST01000001">
    <property type="protein sequence ID" value="KQB85015.1"/>
    <property type="molecule type" value="Genomic_DNA"/>
</dbReference>
<name>A0A0Q0Z652_9CORY</name>
<dbReference type="Proteomes" id="UP000050517">
    <property type="component" value="Unassembled WGS sequence"/>
</dbReference>
<feature type="region of interest" description="Disordered" evidence="1">
    <location>
        <begin position="1"/>
        <end position="73"/>
    </location>
</feature>
<feature type="domain" description="Excalibur calcium-binding" evidence="2">
    <location>
        <begin position="83"/>
        <end position="119"/>
    </location>
</feature>
<feature type="region of interest" description="Disordered" evidence="1">
    <location>
        <begin position="149"/>
        <end position="169"/>
    </location>
</feature>
<comment type="caution">
    <text evidence="3">The sequence shown here is derived from an EMBL/GenBank/DDBJ whole genome shotgun (WGS) entry which is preliminary data.</text>
</comment>
<feature type="compositionally biased region" description="Low complexity" evidence="1">
    <location>
        <begin position="10"/>
        <end position="31"/>
    </location>
</feature>
<dbReference type="STRING" id="1544416.Cocul_00148"/>
<dbReference type="SMART" id="SM00894">
    <property type="entry name" value="Excalibur"/>
    <property type="match status" value="1"/>
</dbReference>
<accession>A0A0Q0Z652</accession>
<reference evidence="3 4" key="1">
    <citation type="submission" date="2015-10" db="EMBL/GenBank/DDBJ databases">
        <title>Corynebacteirum lowii and Corynebacterium oculi species nova, derived from human clinical disease and and emended description of Corynebacterium mastiditis.</title>
        <authorList>
            <person name="Bernard K."/>
            <person name="Pacheco A.L."/>
            <person name="Mcdougall C."/>
            <person name="Burtx T."/>
            <person name="Weibe D."/>
            <person name="Tyler S."/>
            <person name="Olson A.B."/>
            <person name="Cnockaert M."/>
            <person name="Eguchi H."/>
            <person name="Kuwahara T."/>
            <person name="Nakayama-Imaohji H."/>
            <person name="Boudewijins M."/>
            <person name="Van Hoecke F."/>
            <person name="Bernier A.-M."/>
            <person name="Vandamme P."/>
        </authorList>
    </citation>
    <scope>NUCLEOTIDE SEQUENCE [LARGE SCALE GENOMIC DNA]</scope>
    <source>
        <strain evidence="3 4">NML 130210</strain>
    </source>
</reference>
<sequence>MVTACSSSEAQTASVGTTSTTASTTAEPTTAPDNATASETPEDASSTESSQPQETQSENVNEGHSLYDPNPIDAQAVALGETYYSNCGQAEAALALPLHEGQPGYRPALDRDGDGIACEPENWTEPGVWPSPTQVPKAFGMEDLERLKNDPTIDYDANEYPGYNPEYDY</sequence>
<evidence type="ECO:0000256" key="1">
    <source>
        <dbReference type="SAM" id="MobiDB-lite"/>
    </source>
</evidence>
<keyword evidence="4" id="KW-1185">Reference proteome</keyword>
<gene>
    <name evidence="3" type="ORF">Cocul_00148</name>
</gene>